<evidence type="ECO:0000259" key="1">
    <source>
        <dbReference type="Pfam" id="PF13480"/>
    </source>
</evidence>
<dbReference type="InterPro" id="IPR016181">
    <property type="entry name" value="Acyl_CoA_acyltransferase"/>
</dbReference>
<feature type="domain" description="BioF2-like acetyltransferase" evidence="1">
    <location>
        <begin position="192"/>
        <end position="341"/>
    </location>
</feature>
<dbReference type="AlphaFoldDB" id="A0A1M7US02"/>
<accession>A0A1M7US02</accession>
<dbReference type="EMBL" id="LT670849">
    <property type="protein sequence ID" value="SHN85720.1"/>
    <property type="molecule type" value="Genomic_DNA"/>
</dbReference>
<dbReference type="OrthoDB" id="8193702at2"/>
<dbReference type="InterPro" id="IPR038740">
    <property type="entry name" value="BioF2-like_GNAT_dom"/>
</dbReference>
<evidence type="ECO:0000313" key="2">
    <source>
        <dbReference type="EMBL" id="SHN85720.1"/>
    </source>
</evidence>
<sequence>MTMAAAIESRKAGTPAWSQSSRIAAIDIFTDIDSSETVWRSLESHHHISTPYQRLDFLRPWQTLVGIREGLSPLIVVAYDRDRAPLLLLPLVIKQSRGLRSAHFMGGKHATFNMALWNRDFATVASRADLNVLFASLRERAGVDVLAFEQQPLKWRELENPFALLPHQASPNDCPMMTFAPGASDAARISNSLRRRLKGKERKLKALPGYRYQVAADDAGIERLLDAFFRIKPQRMAEQKLPNVFADPGVEDFIRGTCMAPRADGGRVIEIHALECDGDVIALFAGVADGYRFSMMFNTYTLSASSRYSPGLILIRDIVDHYAERGYRALDLGIGSDDYKKLFCKANESIFDCFIPLSPRGTVVAAVMSAANRAKRLVKRSPRLSYLAQRLRYALH</sequence>
<protein>
    <submittedName>
        <fullName evidence="2">Acetyltransferase involved in cellulose biosynthesis, CelD/BcsL family</fullName>
    </submittedName>
</protein>
<dbReference type="Proteomes" id="UP000184096">
    <property type="component" value="Chromosome I"/>
</dbReference>
<name>A0A1M7US02_9BRAD</name>
<gene>
    <name evidence="2" type="ORF">SAMN05444170_6414</name>
</gene>
<dbReference type="GO" id="GO:0016740">
    <property type="term" value="F:transferase activity"/>
    <property type="evidence" value="ECO:0007669"/>
    <property type="project" value="UniProtKB-KW"/>
</dbReference>
<dbReference type="Pfam" id="PF13480">
    <property type="entry name" value="Acetyltransf_6"/>
    <property type="match status" value="1"/>
</dbReference>
<dbReference type="RefSeq" id="WP_072824102.1">
    <property type="nucleotide sequence ID" value="NZ_LT670849.1"/>
</dbReference>
<organism evidence="2 3">
    <name type="scientific">Bradyrhizobium erythrophlei</name>
    <dbReference type="NCBI Taxonomy" id="1437360"/>
    <lineage>
        <taxon>Bacteria</taxon>
        <taxon>Pseudomonadati</taxon>
        <taxon>Pseudomonadota</taxon>
        <taxon>Alphaproteobacteria</taxon>
        <taxon>Hyphomicrobiales</taxon>
        <taxon>Nitrobacteraceae</taxon>
        <taxon>Bradyrhizobium</taxon>
    </lineage>
</organism>
<dbReference type="SUPFAM" id="SSF55729">
    <property type="entry name" value="Acyl-CoA N-acyltransferases (Nat)"/>
    <property type="match status" value="1"/>
</dbReference>
<keyword evidence="2" id="KW-0808">Transferase</keyword>
<keyword evidence="3" id="KW-1185">Reference proteome</keyword>
<evidence type="ECO:0000313" key="3">
    <source>
        <dbReference type="Proteomes" id="UP000184096"/>
    </source>
</evidence>
<proteinExistence type="predicted"/>
<reference evidence="3" key="1">
    <citation type="submission" date="2016-11" db="EMBL/GenBank/DDBJ databases">
        <authorList>
            <person name="Varghese N."/>
            <person name="Submissions S."/>
        </authorList>
    </citation>
    <scope>NUCLEOTIDE SEQUENCE [LARGE SCALE GENOMIC DNA]</scope>
    <source>
        <strain evidence="3">GAS401</strain>
    </source>
</reference>